<evidence type="ECO:0000313" key="2">
    <source>
        <dbReference type="Proteomes" id="UP000074914"/>
    </source>
</evidence>
<proteinExistence type="predicted"/>
<protein>
    <submittedName>
        <fullName evidence="1">Uncharacterized protein</fullName>
    </submittedName>
</protein>
<dbReference type="EMBL" id="CP013236">
    <property type="protein sequence ID" value="AMP14109.1"/>
    <property type="molecule type" value="Genomic_DNA"/>
</dbReference>
<reference evidence="1 2" key="1">
    <citation type="submission" date="2015-11" db="EMBL/GenBank/DDBJ databases">
        <title>Exploring the genomic traits of fungus-feeding bacterial genus Collimonas.</title>
        <authorList>
            <person name="Song C."/>
            <person name="Schmidt R."/>
            <person name="de Jager V."/>
            <person name="Krzyzanowska D."/>
            <person name="Jongedijk E."/>
            <person name="Cankar K."/>
            <person name="Beekwilder J."/>
            <person name="van Veen A."/>
            <person name="de Boer W."/>
            <person name="van Veen J.A."/>
            <person name="Garbeva P."/>
        </authorList>
    </citation>
    <scope>NUCLEOTIDE SEQUENCE [LARGE SCALE GENOMIC DNA]</scope>
    <source>
        <strain evidence="1 2">Ter291</strain>
    </source>
</reference>
<keyword evidence="2" id="KW-1185">Reference proteome</keyword>
<organism evidence="1 2">
    <name type="scientific">Collimonas pratensis</name>
    <dbReference type="NCBI Taxonomy" id="279113"/>
    <lineage>
        <taxon>Bacteria</taxon>
        <taxon>Pseudomonadati</taxon>
        <taxon>Pseudomonadota</taxon>
        <taxon>Betaproteobacteria</taxon>
        <taxon>Burkholderiales</taxon>
        <taxon>Oxalobacteraceae</taxon>
        <taxon>Collimonas</taxon>
    </lineage>
</organism>
<gene>
    <name evidence="1" type="ORF">CPter291_1843</name>
</gene>
<accession>A0ABM5Z4P8</accession>
<sequence>MRKFLTIGKFAIALWSVNLHMRIHALFAGTISPLSQIP</sequence>
<evidence type="ECO:0000313" key="1">
    <source>
        <dbReference type="EMBL" id="AMP14109.1"/>
    </source>
</evidence>
<name>A0ABM5Z4P8_9BURK</name>
<dbReference type="Proteomes" id="UP000074914">
    <property type="component" value="Chromosome"/>
</dbReference>